<comment type="caution">
    <text evidence="3">The sequence shown here is derived from an EMBL/GenBank/DDBJ whole genome shotgun (WGS) entry which is preliminary data.</text>
</comment>
<feature type="compositionally biased region" description="Basic and acidic residues" evidence="1">
    <location>
        <begin position="410"/>
        <end position="442"/>
    </location>
</feature>
<evidence type="ECO:0000313" key="3">
    <source>
        <dbReference type="EMBL" id="MDX8305875.1"/>
    </source>
</evidence>
<dbReference type="EMBL" id="JAVRAF010000034">
    <property type="protein sequence ID" value="MDX8305875.1"/>
    <property type="molecule type" value="Genomic_DNA"/>
</dbReference>
<evidence type="ECO:0000259" key="2">
    <source>
        <dbReference type="Pfam" id="PF03432"/>
    </source>
</evidence>
<feature type="region of interest" description="Disordered" evidence="1">
    <location>
        <begin position="174"/>
        <end position="214"/>
    </location>
</feature>
<gene>
    <name evidence="3" type="ORF">RMR22_27020</name>
</gene>
<evidence type="ECO:0000256" key="1">
    <source>
        <dbReference type="SAM" id="MobiDB-lite"/>
    </source>
</evidence>
<feature type="compositionally biased region" description="Basic and acidic residues" evidence="1">
    <location>
        <begin position="576"/>
        <end position="600"/>
    </location>
</feature>
<feature type="compositionally biased region" description="Polar residues" evidence="1">
    <location>
        <begin position="443"/>
        <end position="453"/>
    </location>
</feature>
<feature type="compositionally biased region" description="Basic and acidic residues" evidence="1">
    <location>
        <begin position="454"/>
        <end position="480"/>
    </location>
</feature>
<sequence>MVPNVSKPGGNFKGALNYYLHDKREDAATPHPTTSQRVAWTETRNLATDDMHTALRVMVATAKQADELKARAGLPNTGRKSTKVVQTYSLSWHPDEAATLTRDEMVRAVDASLKVLGAENRQAVIVCHTDQDHPHVHVTLNRVDPENGSMLKTDNNFYKLSDWANQYERERGRILTPRREEKREQREQNADKAERRRYTEQKRAAAKEQAHDPKTRAVMLRELGANQKVQHSDQWRDLAVREKSGRDQIYRSSAVAIAETIERHKTECKPIWAEHYRGKRAAERKFNQREKSLGGVVLNAWSAARHQQSTGQLNDRGLLTATLANVFSSRAREQAFLQAQEMTRQQLASRLKSIVDNEVSDLKGQRSQELAKHRNVFQTERGALVERQDGERAKLREAWKQLYGDRSEWTRSDKAKGTKPYRADSKRNEDDRAKPERQEAQERATSPIQASQTREFDRKAAFFTARDKAEADRAAREARTHIPAAQEKAPLEPQSRPFDRAAAYEAVKKVRIGNPEARTHSPPSPDQAQSATRAETPTPPKPSAKWEALKSKTPPADKAPETQQAPVAPKVPSVNADRHAVADEAHKRAEAEKAAARLRPDYNPFD</sequence>
<dbReference type="Pfam" id="PF03432">
    <property type="entry name" value="Relaxase"/>
    <property type="match status" value="1"/>
</dbReference>
<dbReference type="RefSeq" id="WP_320203912.1">
    <property type="nucleotide sequence ID" value="NZ_CP192787.1"/>
</dbReference>
<feature type="region of interest" description="Disordered" evidence="1">
    <location>
        <begin position="410"/>
        <end position="606"/>
    </location>
</feature>
<dbReference type="AlphaFoldDB" id="A0AAW9FSN7"/>
<dbReference type="InterPro" id="IPR005094">
    <property type="entry name" value="Endonuclease_MobA/VirD2"/>
</dbReference>
<organism evidence="3">
    <name type="scientific">Agrobacterium rosae</name>
    <dbReference type="NCBI Taxonomy" id="1972867"/>
    <lineage>
        <taxon>Bacteria</taxon>
        <taxon>Pseudomonadati</taxon>
        <taxon>Pseudomonadota</taxon>
        <taxon>Alphaproteobacteria</taxon>
        <taxon>Hyphomicrobiales</taxon>
        <taxon>Rhizobiaceae</taxon>
        <taxon>Rhizobium/Agrobacterium group</taxon>
        <taxon>Agrobacterium</taxon>
    </lineage>
</organism>
<accession>A0AAW9FSN7</accession>
<feature type="domain" description="MobA/VirD2-like nuclease" evidence="2">
    <location>
        <begin position="36"/>
        <end position="172"/>
    </location>
</feature>
<reference evidence="3" key="1">
    <citation type="journal article" date="2023" name="Phytobiomes J">
        <title>Deciphering the key players within the bacterial microbiota associated with aerial crown gall tumors on rhododendron: Insights into the gallobiome.</title>
        <authorList>
            <person name="Kuzmanovic N."/>
            <person name="Nesme J."/>
            <person name="Wolf J."/>
            <person name="Neumann-Schaal M."/>
            <person name="Petersen J."/>
            <person name="Fernandez-Gnecco G."/>
            <person name="Sproeer C."/>
            <person name="Bunk B."/>
            <person name="Overmann J."/>
            <person name="Sorensen S.J."/>
            <person name="Idczak E."/>
            <person name="Smalla K."/>
        </authorList>
    </citation>
    <scope>NUCLEOTIDE SEQUENCE</scope>
    <source>
        <strain evidence="3">Rho-11.1</strain>
    </source>
</reference>
<protein>
    <submittedName>
        <fullName evidence="3">Relaxase/mobilization nuclease domain-containing protein</fullName>
    </submittedName>
</protein>
<name>A0AAW9FSN7_9HYPH</name>
<proteinExistence type="predicted"/>
<feature type="compositionally biased region" description="Polar residues" evidence="1">
    <location>
        <begin position="526"/>
        <end position="535"/>
    </location>
</feature>